<accession>A0ABU7GY14</accession>
<protein>
    <submittedName>
        <fullName evidence="2">Uncharacterized protein</fullName>
    </submittedName>
</protein>
<dbReference type="EMBL" id="JAZDQQ010000028">
    <property type="protein sequence ID" value="MEE1883186.1"/>
    <property type="molecule type" value="Genomic_DNA"/>
</dbReference>
<dbReference type="Proteomes" id="UP001329505">
    <property type="component" value="Unassembled WGS sequence"/>
</dbReference>
<reference evidence="2 3" key="1">
    <citation type="submission" date="2024-01" db="EMBL/GenBank/DDBJ databases">
        <title>Unpublished Manusciprt.</title>
        <authorList>
            <person name="Duman M."/>
            <person name="Valdes E.G."/>
            <person name="Ajmi N."/>
            <person name="Altun S."/>
            <person name="Saticioglu I.B."/>
        </authorList>
    </citation>
    <scope>NUCLEOTIDE SEQUENCE [LARGE SCALE GENOMIC DNA]</scope>
    <source>
        <strain evidence="2 3">139P</strain>
    </source>
</reference>
<dbReference type="RefSeq" id="WP_330126493.1">
    <property type="nucleotide sequence ID" value="NZ_JAZDQQ010000028.1"/>
</dbReference>
<keyword evidence="3" id="KW-1185">Reference proteome</keyword>
<sequence>MQSQTPEAGGAKATTPTFQPGDEVTFVISRGSRRSMRFSVRHAKVVQLEGDHAVVQYRNHQCIRVRLTHLTLASGPNALTRALVGEASV</sequence>
<feature type="region of interest" description="Disordered" evidence="1">
    <location>
        <begin position="1"/>
        <end position="21"/>
    </location>
</feature>
<gene>
    <name evidence="2" type="ORF">V0R55_23780</name>
</gene>
<evidence type="ECO:0000256" key="1">
    <source>
        <dbReference type="SAM" id="MobiDB-lite"/>
    </source>
</evidence>
<organism evidence="2 3">
    <name type="scientific">Pseudomonas soli</name>
    <dbReference type="NCBI Taxonomy" id="1306993"/>
    <lineage>
        <taxon>Bacteria</taxon>
        <taxon>Pseudomonadati</taxon>
        <taxon>Pseudomonadota</taxon>
        <taxon>Gammaproteobacteria</taxon>
        <taxon>Pseudomonadales</taxon>
        <taxon>Pseudomonadaceae</taxon>
        <taxon>Pseudomonas</taxon>
    </lineage>
</organism>
<proteinExistence type="predicted"/>
<name>A0ABU7GY14_9PSED</name>
<comment type="caution">
    <text evidence="2">The sequence shown here is derived from an EMBL/GenBank/DDBJ whole genome shotgun (WGS) entry which is preliminary data.</text>
</comment>
<evidence type="ECO:0000313" key="2">
    <source>
        <dbReference type="EMBL" id="MEE1883186.1"/>
    </source>
</evidence>
<evidence type="ECO:0000313" key="3">
    <source>
        <dbReference type="Proteomes" id="UP001329505"/>
    </source>
</evidence>